<dbReference type="STRING" id="481448.Minf_1009"/>
<dbReference type="AlphaFoldDB" id="B3DUR1"/>
<proteinExistence type="predicted"/>
<evidence type="ECO:0000313" key="1">
    <source>
        <dbReference type="EMBL" id="ACD83064.1"/>
    </source>
</evidence>
<gene>
    <name evidence="1" type="ordered locus">Minf_1009</name>
</gene>
<name>B3DUR1_METI4</name>
<organism evidence="1 2">
    <name type="scientific">Methylacidiphilum infernorum (isolate V4)</name>
    <name type="common">Methylokorus infernorum (strain V4)</name>
    <dbReference type="NCBI Taxonomy" id="481448"/>
    <lineage>
        <taxon>Bacteria</taxon>
        <taxon>Pseudomonadati</taxon>
        <taxon>Verrucomicrobiota</taxon>
        <taxon>Methylacidiphilae</taxon>
        <taxon>Methylacidiphilales</taxon>
        <taxon>Methylacidiphilaceae</taxon>
        <taxon>Methylacidiphilum (ex Ratnadevi et al. 2023)</taxon>
    </lineage>
</organism>
<protein>
    <submittedName>
        <fullName evidence="1">Uncharacterized protein</fullName>
    </submittedName>
</protein>
<dbReference type="EMBL" id="CP000975">
    <property type="protein sequence ID" value="ACD83064.1"/>
    <property type="molecule type" value="Genomic_DNA"/>
</dbReference>
<dbReference type="HOGENOM" id="CLU_2974260_0_0_0"/>
<sequence>MLGFIGIAFPEKISDHRQLSFASKENKELKSLCQLFSLFKREFFDFIIYTKINKMHPL</sequence>
<dbReference type="Proteomes" id="UP000009149">
    <property type="component" value="Chromosome"/>
</dbReference>
<reference evidence="1 2" key="1">
    <citation type="journal article" date="2008" name="Biol. Direct">
        <title>Complete genome sequence of the extremely acidophilic methanotroph isolate V4, Methylacidiphilum infernorum, a representative of the bacterial phylum Verrucomicrobia.</title>
        <authorList>
            <person name="Hou S."/>
            <person name="Makarova K.S."/>
            <person name="Saw J.H."/>
            <person name="Senin P."/>
            <person name="Ly B.V."/>
            <person name="Zhou Z."/>
            <person name="Ren Y."/>
            <person name="Wang J."/>
            <person name="Galperin M.Y."/>
            <person name="Omelchenko M.V."/>
            <person name="Wolf Y.I."/>
            <person name="Yutin N."/>
            <person name="Koonin E.V."/>
            <person name="Stott M.B."/>
            <person name="Mountain B.W."/>
            <person name="Crowe M.A."/>
            <person name="Smirnova A.V."/>
            <person name="Dunfield P.F."/>
            <person name="Feng L."/>
            <person name="Wang L."/>
            <person name="Alam M."/>
        </authorList>
    </citation>
    <scope>NUCLEOTIDE SEQUENCE [LARGE SCALE GENOMIC DNA]</scope>
    <source>
        <strain evidence="2">Isolate V4</strain>
    </source>
</reference>
<evidence type="ECO:0000313" key="2">
    <source>
        <dbReference type="Proteomes" id="UP000009149"/>
    </source>
</evidence>
<accession>B3DUR1</accession>
<dbReference type="KEGG" id="min:Minf_1009"/>